<dbReference type="GO" id="GO:0046872">
    <property type="term" value="F:metal ion binding"/>
    <property type="evidence" value="ECO:0007669"/>
    <property type="project" value="InterPro"/>
</dbReference>
<evidence type="ECO:0000259" key="1">
    <source>
        <dbReference type="PROSITE" id="PS50846"/>
    </source>
</evidence>
<organism evidence="2">
    <name type="scientific">marine sediment metagenome</name>
    <dbReference type="NCBI Taxonomy" id="412755"/>
    <lineage>
        <taxon>unclassified sequences</taxon>
        <taxon>metagenomes</taxon>
        <taxon>ecological metagenomes</taxon>
    </lineage>
</organism>
<name>A0A0F9J2S3_9ZZZZ</name>
<comment type="caution">
    <text evidence="2">The sequence shown here is derived from an EMBL/GenBank/DDBJ whole genome shotgun (WGS) entry which is preliminary data.</text>
</comment>
<dbReference type="CDD" id="cd00371">
    <property type="entry name" value="HMA"/>
    <property type="match status" value="1"/>
</dbReference>
<feature type="domain" description="HMA" evidence="1">
    <location>
        <begin position="14"/>
        <end position="80"/>
    </location>
</feature>
<proteinExistence type="predicted"/>
<dbReference type="AlphaFoldDB" id="A0A0F9J2S3"/>
<dbReference type="EMBL" id="LAZR01010988">
    <property type="protein sequence ID" value="KKM63994.1"/>
    <property type="molecule type" value="Genomic_DNA"/>
</dbReference>
<dbReference type="SUPFAM" id="SSF55008">
    <property type="entry name" value="HMA, heavy metal-associated domain"/>
    <property type="match status" value="1"/>
</dbReference>
<dbReference type="PROSITE" id="PS50846">
    <property type="entry name" value="HMA_2"/>
    <property type="match status" value="1"/>
</dbReference>
<gene>
    <name evidence="2" type="ORF">LCGC14_1505820</name>
</gene>
<reference evidence="2" key="1">
    <citation type="journal article" date="2015" name="Nature">
        <title>Complex archaea that bridge the gap between prokaryotes and eukaryotes.</title>
        <authorList>
            <person name="Spang A."/>
            <person name="Saw J.H."/>
            <person name="Jorgensen S.L."/>
            <person name="Zaremba-Niedzwiedzka K."/>
            <person name="Martijn J."/>
            <person name="Lind A.E."/>
            <person name="van Eijk R."/>
            <person name="Schleper C."/>
            <person name="Guy L."/>
            <person name="Ettema T.J."/>
        </authorList>
    </citation>
    <scope>NUCLEOTIDE SEQUENCE</scope>
</reference>
<dbReference type="Pfam" id="PF00403">
    <property type="entry name" value="HMA"/>
    <property type="match status" value="1"/>
</dbReference>
<sequence length="84" mass="9327">MSEMGDKAGIGKTGRMRFKAHGITCRDCAADIETVLIEKDGITSASVDYDTDIIDVSFDPEHMDKKDVYKAVRKIGFKVDILKD</sequence>
<dbReference type="InterPro" id="IPR036163">
    <property type="entry name" value="HMA_dom_sf"/>
</dbReference>
<dbReference type="Gene3D" id="3.30.70.100">
    <property type="match status" value="1"/>
</dbReference>
<dbReference type="InterPro" id="IPR006121">
    <property type="entry name" value="HMA_dom"/>
</dbReference>
<accession>A0A0F9J2S3</accession>
<evidence type="ECO:0000313" key="2">
    <source>
        <dbReference type="EMBL" id="KKM63994.1"/>
    </source>
</evidence>
<protein>
    <recommendedName>
        <fullName evidence="1">HMA domain-containing protein</fullName>
    </recommendedName>
</protein>